<evidence type="ECO:0000313" key="2">
    <source>
        <dbReference type="EMBL" id="TXS34305.1"/>
    </source>
</evidence>
<gene>
    <name evidence="2" type="ORF">EAO74_00580</name>
</gene>
<feature type="non-terminal residue" evidence="2">
    <location>
        <position position="77"/>
    </location>
</feature>
<reference evidence="2" key="1">
    <citation type="submission" date="2018-10" db="EMBL/GenBank/DDBJ databases">
        <authorList>
            <person name="Hariharan J."/>
            <person name="Choudoir M.J."/>
            <person name="Diebold P."/>
            <person name="Panke-Buisse K."/>
            <person name="Campbell A.N."/>
            <person name="Buckley D.H."/>
        </authorList>
    </citation>
    <scope>NUCLEOTIDE SEQUENCE</scope>
    <source>
        <strain evidence="2">Gb1</strain>
    </source>
</reference>
<organism evidence="2">
    <name type="scientific">Streptomyces sp. gb1(2016)</name>
    <dbReference type="NCBI Taxonomy" id="1828321"/>
    <lineage>
        <taxon>Bacteria</taxon>
        <taxon>Bacillati</taxon>
        <taxon>Actinomycetota</taxon>
        <taxon>Actinomycetes</taxon>
        <taxon>Kitasatosporales</taxon>
        <taxon>Streptomycetaceae</taxon>
        <taxon>Streptomyces</taxon>
    </lineage>
</organism>
<feature type="transmembrane region" description="Helical" evidence="1">
    <location>
        <begin position="38"/>
        <end position="57"/>
    </location>
</feature>
<keyword evidence="1" id="KW-1133">Transmembrane helix</keyword>
<dbReference type="AlphaFoldDB" id="A0A652LE46"/>
<sequence>MTAGAGRPAVLRRALRITLAALAGFYPLLYAAERPVAALYALFAPIAVGLLSAIPGSGRRQALVVLRVLPPALALAA</sequence>
<keyword evidence="1" id="KW-0472">Membrane</keyword>
<feature type="transmembrane region" description="Helical" evidence="1">
    <location>
        <begin position="14"/>
        <end position="32"/>
    </location>
</feature>
<proteinExistence type="predicted"/>
<comment type="caution">
    <text evidence="2">The sequence shown here is derived from an EMBL/GenBank/DDBJ whole genome shotgun (WGS) entry which is preliminary data.</text>
</comment>
<accession>A0A652LE46</accession>
<protein>
    <submittedName>
        <fullName evidence="2">FUSC family protein</fullName>
    </submittedName>
</protein>
<name>A0A652LE46_9ACTN</name>
<evidence type="ECO:0000256" key="1">
    <source>
        <dbReference type="SAM" id="Phobius"/>
    </source>
</evidence>
<dbReference type="EMBL" id="RDBM01000004">
    <property type="protein sequence ID" value="TXS34305.1"/>
    <property type="molecule type" value="Genomic_DNA"/>
</dbReference>
<keyword evidence="1" id="KW-0812">Transmembrane</keyword>